<protein>
    <submittedName>
        <fullName evidence="1">Uncharacterized protein</fullName>
    </submittedName>
</protein>
<sequence length="167" mass="19861">MEIGALMAALFLMGKKDHYTNCKFKTFYWKSFLKEALKDYHYMSTSSGENNDEDMPSALEKERIVIQRSNEEYIGISLVMDYIFRPLIYEACSLYDWMQFYQKEKIPNNPQNRDEEDDDNDIKIMSFNMEVNVNWKGTTILVHLHSFFKITHSTIHIMPFSDQNVMH</sequence>
<evidence type="ECO:0000313" key="2">
    <source>
        <dbReference type="Proteomes" id="UP000027265"/>
    </source>
</evidence>
<proteinExistence type="predicted"/>
<keyword evidence="2" id="KW-1185">Reference proteome</keyword>
<dbReference type="Proteomes" id="UP000027265">
    <property type="component" value="Unassembled WGS sequence"/>
</dbReference>
<gene>
    <name evidence="1" type="ORF">JAAARDRAFT_141596</name>
</gene>
<name>A0A067P6W5_9AGAM</name>
<accession>A0A067P6W5</accession>
<dbReference type="InParanoid" id="A0A067P6W5"/>
<reference evidence="2" key="1">
    <citation type="journal article" date="2014" name="Proc. Natl. Acad. Sci. U.S.A.">
        <title>Extensive sampling of basidiomycete genomes demonstrates inadequacy of the white-rot/brown-rot paradigm for wood decay fungi.</title>
        <authorList>
            <person name="Riley R."/>
            <person name="Salamov A.A."/>
            <person name="Brown D.W."/>
            <person name="Nagy L.G."/>
            <person name="Floudas D."/>
            <person name="Held B.W."/>
            <person name="Levasseur A."/>
            <person name="Lombard V."/>
            <person name="Morin E."/>
            <person name="Otillar R."/>
            <person name="Lindquist E.A."/>
            <person name="Sun H."/>
            <person name="LaButti K.M."/>
            <person name="Schmutz J."/>
            <person name="Jabbour D."/>
            <person name="Luo H."/>
            <person name="Baker S.E."/>
            <person name="Pisabarro A.G."/>
            <person name="Walton J.D."/>
            <person name="Blanchette R.A."/>
            <person name="Henrissat B."/>
            <person name="Martin F."/>
            <person name="Cullen D."/>
            <person name="Hibbett D.S."/>
            <person name="Grigoriev I.V."/>
        </authorList>
    </citation>
    <scope>NUCLEOTIDE SEQUENCE [LARGE SCALE GENOMIC DNA]</scope>
    <source>
        <strain evidence="2">MUCL 33604</strain>
    </source>
</reference>
<dbReference type="OrthoDB" id="3259294at2759"/>
<dbReference type="HOGENOM" id="CLU_1594778_0_0_1"/>
<organism evidence="1 2">
    <name type="scientific">Jaapia argillacea MUCL 33604</name>
    <dbReference type="NCBI Taxonomy" id="933084"/>
    <lineage>
        <taxon>Eukaryota</taxon>
        <taxon>Fungi</taxon>
        <taxon>Dikarya</taxon>
        <taxon>Basidiomycota</taxon>
        <taxon>Agaricomycotina</taxon>
        <taxon>Agaricomycetes</taxon>
        <taxon>Agaricomycetidae</taxon>
        <taxon>Jaapiales</taxon>
        <taxon>Jaapiaceae</taxon>
        <taxon>Jaapia</taxon>
    </lineage>
</organism>
<evidence type="ECO:0000313" key="1">
    <source>
        <dbReference type="EMBL" id="KDQ50648.1"/>
    </source>
</evidence>
<dbReference type="EMBL" id="KL197757">
    <property type="protein sequence ID" value="KDQ50648.1"/>
    <property type="molecule type" value="Genomic_DNA"/>
</dbReference>
<dbReference type="AlphaFoldDB" id="A0A067P6W5"/>